<proteinExistence type="inferred from homology"/>
<comment type="caution">
    <text evidence="10">The sequence shown here is derived from an EMBL/GenBank/DDBJ whole genome shotgun (WGS) entry which is preliminary data.</text>
</comment>
<keyword evidence="11" id="KW-1185">Reference proteome</keyword>
<dbReference type="GO" id="GO:0019290">
    <property type="term" value="P:siderophore biosynthetic process"/>
    <property type="evidence" value="ECO:0007669"/>
    <property type="project" value="InterPro"/>
</dbReference>
<dbReference type="InterPro" id="IPR036291">
    <property type="entry name" value="NAD(P)-bd_dom_sf"/>
</dbReference>
<evidence type="ECO:0000256" key="2">
    <source>
        <dbReference type="ARBA" id="ARBA00006484"/>
    </source>
</evidence>
<keyword evidence="4" id="KW-0520">NAD</keyword>
<evidence type="ECO:0000256" key="3">
    <source>
        <dbReference type="ARBA" id="ARBA00023002"/>
    </source>
</evidence>
<comment type="similarity">
    <text evidence="2">Belongs to the short-chain dehydrogenases/reductases (SDR) family.</text>
</comment>
<evidence type="ECO:0000256" key="5">
    <source>
        <dbReference type="ARBA" id="ARBA00052874"/>
    </source>
</evidence>
<dbReference type="FunFam" id="3.40.50.720:FF:000160">
    <property type="entry name" value="2,3-dihydro-2,3-dihydroxybenzoate dehydrogenase"/>
    <property type="match status" value="1"/>
</dbReference>
<comment type="pathway">
    <text evidence="1">Siderophore biosynthesis.</text>
</comment>
<dbReference type="AlphaFoldDB" id="A0A917F727"/>
<dbReference type="Gene3D" id="3.40.50.720">
    <property type="entry name" value="NAD(P)-binding Rossmann-like Domain"/>
    <property type="match status" value="1"/>
</dbReference>
<accession>A0A917F727</accession>
<dbReference type="EC" id="1.3.1.28" evidence="6 8"/>
<evidence type="ECO:0000256" key="8">
    <source>
        <dbReference type="NCBIfam" id="TIGR04316"/>
    </source>
</evidence>
<dbReference type="Proteomes" id="UP000606044">
    <property type="component" value="Unassembled WGS sequence"/>
</dbReference>
<dbReference type="PRINTS" id="PR01397">
    <property type="entry name" value="DHBDHDRGNASE"/>
</dbReference>
<dbReference type="PRINTS" id="PR00080">
    <property type="entry name" value="SDRFAMILY"/>
</dbReference>
<evidence type="ECO:0000256" key="4">
    <source>
        <dbReference type="ARBA" id="ARBA00023027"/>
    </source>
</evidence>
<dbReference type="InterPro" id="IPR020904">
    <property type="entry name" value="Sc_DH/Rdtase_CS"/>
</dbReference>
<dbReference type="GO" id="GO:0008667">
    <property type="term" value="F:2,3-dihydro-2,3-dihydroxybenzoate dehydrogenase activity"/>
    <property type="evidence" value="ECO:0007669"/>
    <property type="project" value="UniProtKB-UniRule"/>
</dbReference>
<dbReference type="InterPro" id="IPR051122">
    <property type="entry name" value="SDR_DHRS6-like"/>
</dbReference>
<dbReference type="EMBL" id="BMCT01000001">
    <property type="protein sequence ID" value="GGF50204.1"/>
    <property type="molecule type" value="Genomic_DNA"/>
</dbReference>
<evidence type="ECO:0000256" key="1">
    <source>
        <dbReference type="ARBA" id="ARBA00004924"/>
    </source>
</evidence>
<name>A0A917F727_9HYPH</name>
<evidence type="ECO:0000259" key="9">
    <source>
        <dbReference type="SMART" id="SM00822"/>
    </source>
</evidence>
<protein>
    <recommendedName>
        <fullName evidence="7 8">2,3-dihydro-2,3-dihydroxybenzoate dehydrogenase</fullName>
        <ecNumber evidence="6 8">1.3.1.28</ecNumber>
    </recommendedName>
</protein>
<feature type="domain" description="Ketoreductase" evidence="9">
    <location>
        <begin position="9"/>
        <end position="171"/>
    </location>
</feature>
<reference evidence="10" key="1">
    <citation type="journal article" date="2014" name="Int. J. Syst. Evol. Microbiol.">
        <title>Complete genome sequence of Corynebacterium casei LMG S-19264T (=DSM 44701T), isolated from a smear-ripened cheese.</title>
        <authorList>
            <consortium name="US DOE Joint Genome Institute (JGI-PGF)"/>
            <person name="Walter F."/>
            <person name="Albersmeier A."/>
            <person name="Kalinowski J."/>
            <person name="Ruckert C."/>
        </authorList>
    </citation>
    <scope>NUCLEOTIDE SEQUENCE</scope>
    <source>
        <strain evidence="10">CCM 7897</strain>
    </source>
</reference>
<reference evidence="10" key="2">
    <citation type="submission" date="2020-09" db="EMBL/GenBank/DDBJ databases">
        <authorList>
            <person name="Sun Q."/>
            <person name="Sedlacek I."/>
        </authorList>
    </citation>
    <scope>NUCLEOTIDE SEQUENCE</scope>
    <source>
        <strain evidence="10">CCM 7897</strain>
    </source>
</reference>
<dbReference type="NCBIfam" id="NF006074">
    <property type="entry name" value="PRK08220.1"/>
    <property type="match status" value="1"/>
</dbReference>
<dbReference type="SMART" id="SM00822">
    <property type="entry name" value="PKS_KR"/>
    <property type="match status" value="1"/>
</dbReference>
<sequence length="251" mass="26260">MQVQDFSGRRVLVTGAASGIGRRVAERFLERGAEVVGLDVCPAAGDIGFRLELLDLADREAVDGFSTRLQAETPRLDVLVHAAGVLRIGAADALTPEDWDACMGVNVTGAFNLLRRWIPQFRAQRSGAIVNVASNAAHVPRVGMAAYCASKAALVSFSHCVGLELAAYGVRCNVVSPGSTDTPMLQGMLKDPANAARLISGLPEQYKLGIPLGKLATPDDVADVVLFLASDQAGHVTLQDVVVDGGATLAA</sequence>
<dbReference type="NCBIfam" id="TIGR04316">
    <property type="entry name" value="dhbA_paeA"/>
    <property type="match status" value="1"/>
</dbReference>
<comment type="catalytic activity">
    <reaction evidence="5">
        <text>(2S,3S)-2,3-dihydroxy-2,3-dihydrobenzoate + NAD(+) = 2,3-dihydroxybenzoate + NADH + H(+)</text>
        <dbReference type="Rhea" id="RHEA:23824"/>
        <dbReference type="ChEBI" id="CHEBI:15378"/>
        <dbReference type="ChEBI" id="CHEBI:36654"/>
        <dbReference type="ChEBI" id="CHEBI:57540"/>
        <dbReference type="ChEBI" id="CHEBI:57945"/>
        <dbReference type="ChEBI" id="CHEBI:58764"/>
        <dbReference type="EC" id="1.3.1.28"/>
    </reaction>
</comment>
<evidence type="ECO:0000313" key="10">
    <source>
        <dbReference type="EMBL" id="GGF50204.1"/>
    </source>
</evidence>
<evidence type="ECO:0000256" key="6">
    <source>
        <dbReference type="ARBA" id="ARBA00066334"/>
    </source>
</evidence>
<evidence type="ECO:0000313" key="11">
    <source>
        <dbReference type="Proteomes" id="UP000606044"/>
    </source>
</evidence>
<dbReference type="SUPFAM" id="SSF51735">
    <property type="entry name" value="NAD(P)-binding Rossmann-fold domains"/>
    <property type="match status" value="1"/>
</dbReference>
<dbReference type="InterPro" id="IPR057326">
    <property type="entry name" value="KR_dom"/>
</dbReference>
<dbReference type="RefSeq" id="WP_188575407.1">
    <property type="nucleotide sequence ID" value="NZ_BMCT01000001.1"/>
</dbReference>
<keyword evidence="3" id="KW-0560">Oxidoreductase</keyword>
<evidence type="ECO:0000256" key="7">
    <source>
        <dbReference type="ARBA" id="ARBA00067530"/>
    </source>
</evidence>
<dbReference type="InterPro" id="IPR002347">
    <property type="entry name" value="SDR_fam"/>
</dbReference>
<gene>
    <name evidence="10" type="ORF">GCM10007301_06900</name>
</gene>
<dbReference type="PANTHER" id="PTHR43477:SF1">
    <property type="entry name" value="DIHYDROANTICAPSIN 7-DEHYDROGENASE"/>
    <property type="match status" value="1"/>
</dbReference>
<dbReference type="InterPro" id="IPR003560">
    <property type="entry name" value="DHB_DH"/>
</dbReference>
<dbReference type="PROSITE" id="PS00061">
    <property type="entry name" value="ADH_SHORT"/>
    <property type="match status" value="1"/>
</dbReference>
<dbReference type="PANTHER" id="PTHR43477">
    <property type="entry name" value="DIHYDROANTICAPSIN 7-DEHYDROGENASE"/>
    <property type="match status" value="1"/>
</dbReference>
<dbReference type="Pfam" id="PF13561">
    <property type="entry name" value="adh_short_C2"/>
    <property type="match status" value="1"/>
</dbReference>
<organism evidence="10 11">
    <name type="scientific">Azorhizobium oxalatiphilum</name>
    <dbReference type="NCBI Taxonomy" id="980631"/>
    <lineage>
        <taxon>Bacteria</taxon>
        <taxon>Pseudomonadati</taxon>
        <taxon>Pseudomonadota</taxon>
        <taxon>Alphaproteobacteria</taxon>
        <taxon>Hyphomicrobiales</taxon>
        <taxon>Xanthobacteraceae</taxon>
        <taxon>Azorhizobium</taxon>
    </lineage>
</organism>